<dbReference type="EMBL" id="JAWQEG010007465">
    <property type="protein sequence ID" value="KAK3852359.1"/>
    <property type="molecule type" value="Genomic_DNA"/>
</dbReference>
<evidence type="ECO:0000256" key="3">
    <source>
        <dbReference type="SAM" id="SignalP"/>
    </source>
</evidence>
<comment type="caution">
    <text evidence="4">The sequence shown here is derived from an EMBL/GenBank/DDBJ whole genome shotgun (WGS) entry which is preliminary data.</text>
</comment>
<dbReference type="CDD" id="cd23591">
    <property type="entry name" value="TFP_LU_ECD_Crim"/>
    <property type="match status" value="1"/>
</dbReference>
<keyword evidence="2" id="KW-0325">Glycoprotein</keyword>
<gene>
    <name evidence="4" type="ORF">Pcinc_041054</name>
</gene>
<dbReference type="InterPro" id="IPR031424">
    <property type="entry name" value="QVR-like"/>
</dbReference>
<dbReference type="GO" id="GO:0032222">
    <property type="term" value="P:regulation of synaptic transmission, cholinergic"/>
    <property type="evidence" value="ECO:0007669"/>
    <property type="project" value="InterPro"/>
</dbReference>
<feature type="signal peptide" evidence="3">
    <location>
        <begin position="1"/>
        <end position="19"/>
    </location>
</feature>
<dbReference type="InterPro" id="IPR050975">
    <property type="entry name" value="Sleep_regulator"/>
</dbReference>
<keyword evidence="1 3" id="KW-0732">Signal</keyword>
<name>A0AAE1EHE9_PETCI</name>
<dbReference type="AlphaFoldDB" id="A0AAE1EHE9"/>
<accession>A0AAE1EHE9</accession>
<dbReference type="GO" id="GO:0030431">
    <property type="term" value="P:sleep"/>
    <property type="evidence" value="ECO:0007669"/>
    <property type="project" value="InterPro"/>
</dbReference>
<evidence type="ECO:0008006" key="6">
    <source>
        <dbReference type="Google" id="ProtNLM"/>
    </source>
</evidence>
<proteinExistence type="predicted"/>
<dbReference type="Proteomes" id="UP001286313">
    <property type="component" value="Unassembled WGS sequence"/>
</dbReference>
<evidence type="ECO:0000256" key="2">
    <source>
        <dbReference type="ARBA" id="ARBA00023180"/>
    </source>
</evidence>
<dbReference type="PANTHER" id="PTHR33562">
    <property type="entry name" value="ATILLA, ISOFORM B-RELATED-RELATED"/>
    <property type="match status" value="1"/>
</dbReference>
<evidence type="ECO:0000313" key="5">
    <source>
        <dbReference type="Proteomes" id="UP001286313"/>
    </source>
</evidence>
<organism evidence="4 5">
    <name type="scientific">Petrolisthes cinctipes</name>
    <name type="common">Flat porcelain crab</name>
    <dbReference type="NCBI Taxonomy" id="88211"/>
    <lineage>
        <taxon>Eukaryota</taxon>
        <taxon>Metazoa</taxon>
        <taxon>Ecdysozoa</taxon>
        <taxon>Arthropoda</taxon>
        <taxon>Crustacea</taxon>
        <taxon>Multicrustacea</taxon>
        <taxon>Malacostraca</taxon>
        <taxon>Eumalacostraca</taxon>
        <taxon>Eucarida</taxon>
        <taxon>Decapoda</taxon>
        <taxon>Pleocyemata</taxon>
        <taxon>Anomura</taxon>
        <taxon>Galatheoidea</taxon>
        <taxon>Porcellanidae</taxon>
        <taxon>Petrolisthes</taxon>
    </lineage>
</organism>
<dbReference type="Pfam" id="PF17064">
    <property type="entry name" value="QVR"/>
    <property type="match status" value="1"/>
</dbReference>
<feature type="chain" id="PRO_5042192956" description="Protein sleepless" evidence="3">
    <location>
        <begin position="20"/>
        <end position="160"/>
    </location>
</feature>
<reference evidence="4" key="1">
    <citation type="submission" date="2023-10" db="EMBL/GenBank/DDBJ databases">
        <title>Genome assemblies of two species of porcelain crab, Petrolisthes cinctipes and Petrolisthes manimaculis (Anomura: Porcellanidae).</title>
        <authorList>
            <person name="Angst P."/>
        </authorList>
    </citation>
    <scope>NUCLEOTIDE SEQUENCE</scope>
    <source>
        <strain evidence="4">PB745_01</strain>
        <tissue evidence="4">Gill</tissue>
    </source>
</reference>
<dbReference type="PANTHER" id="PTHR33562:SF28">
    <property type="entry name" value="PROTEIN QUIVER"/>
    <property type="match status" value="1"/>
</dbReference>
<evidence type="ECO:0000256" key="1">
    <source>
        <dbReference type="ARBA" id="ARBA00022729"/>
    </source>
</evidence>
<keyword evidence="5" id="KW-1185">Reference proteome</keyword>
<evidence type="ECO:0000313" key="4">
    <source>
        <dbReference type="EMBL" id="KAK3852359.1"/>
    </source>
</evidence>
<protein>
    <recommendedName>
        <fullName evidence="6">Protein sleepless</fullName>
    </recommendedName>
</protein>
<sequence>MMKFVLLVIFSALLSVGNGLWCYRCVGSHPGCGLYDFDWRYYWSHYCPDPNDKCVKVIEQREIIEQRESEVMVTRDCLSYLEGHRRDIPADRYEGCRSSATDHLLGQFIFPSIPEIDHRREHYTNVTFCFCDFDERCNHSPSLAVSYILSISLLLSHLLL</sequence>